<organism evidence="2 3">
    <name type="scientific">Hondaea fermentalgiana</name>
    <dbReference type="NCBI Taxonomy" id="2315210"/>
    <lineage>
        <taxon>Eukaryota</taxon>
        <taxon>Sar</taxon>
        <taxon>Stramenopiles</taxon>
        <taxon>Bigyra</taxon>
        <taxon>Labyrinthulomycetes</taxon>
        <taxon>Thraustochytrida</taxon>
        <taxon>Thraustochytriidae</taxon>
        <taxon>Hondaea</taxon>
    </lineage>
</organism>
<evidence type="ECO:0008006" key="4">
    <source>
        <dbReference type="Google" id="ProtNLM"/>
    </source>
</evidence>
<feature type="region of interest" description="Disordered" evidence="1">
    <location>
        <begin position="305"/>
        <end position="327"/>
    </location>
</feature>
<comment type="caution">
    <text evidence="2">The sequence shown here is derived from an EMBL/GenBank/DDBJ whole genome shotgun (WGS) entry which is preliminary data.</text>
</comment>
<dbReference type="EMBL" id="BEYU01000099">
    <property type="protein sequence ID" value="GBG31503.1"/>
    <property type="molecule type" value="Genomic_DNA"/>
</dbReference>
<feature type="compositionally biased region" description="Low complexity" evidence="1">
    <location>
        <begin position="36"/>
        <end position="48"/>
    </location>
</feature>
<dbReference type="InParanoid" id="A0A2R5GS81"/>
<evidence type="ECO:0000256" key="1">
    <source>
        <dbReference type="SAM" id="MobiDB-lite"/>
    </source>
</evidence>
<dbReference type="AlphaFoldDB" id="A0A2R5GS81"/>
<dbReference type="InterPro" id="IPR018800">
    <property type="entry name" value="PRCC"/>
</dbReference>
<feature type="region of interest" description="Disordered" evidence="1">
    <location>
        <begin position="199"/>
        <end position="219"/>
    </location>
</feature>
<protein>
    <recommendedName>
        <fullName evidence="4">Proline-rich protein PRCC</fullName>
    </recommendedName>
</protein>
<accession>A0A2R5GS81</accession>
<sequence>MAGVVAYASSSEDEDDEEEKKNLVHVAAPQEASKPSSSSTSTSTGTSSKDIRDGANASLKPEISGTTTATETETAKEETSTTKKEQQKGMKKKKKKKKKKKTTQSPPGGLPLIEAPVDLNSDSEDDALSEGKADDGGSGRKSATLGQLSSLWGDAVDDDLGDVEVGVASGPQDMPGFSVDSRYSQDATIVNDGVAAAATAAAADDDDDDNGGFTNARHSDRKIRKLLESGADLAGVAVPFTEISEAGVKAHAKSLKEEREGERALDPVHATAVAGASIDKRNVNMTMKRKHQLVSIALNAQQNEGDLEKMWSQEKKARASAGKKYGF</sequence>
<evidence type="ECO:0000313" key="2">
    <source>
        <dbReference type="EMBL" id="GBG31503.1"/>
    </source>
</evidence>
<dbReference type="Proteomes" id="UP000241890">
    <property type="component" value="Unassembled WGS sequence"/>
</dbReference>
<feature type="compositionally biased region" description="Basic residues" evidence="1">
    <location>
        <begin position="89"/>
        <end position="102"/>
    </location>
</feature>
<name>A0A2R5GS81_9STRA</name>
<evidence type="ECO:0000313" key="3">
    <source>
        <dbReference type="Proteomes" id="UP000241890"/>
    </source>
</evidence>
<feature type="compositionally biased region" description="Basic and acidic residues" evidence="1">
    <location>
        <begin position="306"/>
        <end position="317"/>
    </location>
</feature>
<dbReference type="Pfam" id="PF10253">
    <property type="entry name" value="PRCC"/>
    <property type="match status" value="1"/>
</dbReference>
<keyword evidence="3" id="KW-1185">Reference proteome</keyword>
<reference evidence="2 3" key="1">
    <citation type="submission" date="2017-12" db="EMBL/GenBank/DDBJ databases">
        <title>Sequencing, de novo assembly and annotation of complete genome of a new Thraustochytrid species, strain FCC1311.</title>
        <authorList>
            <person name="Sedici K."/>
            <person name="Godart F."/>
            <person name="Aiese Cigliano R."/>
            <person name="Sanseverino W."/>
            <person name="Barakat M."/>
            <person name="Ortet P."/>
            <person name="Marechal E."/>
            <person name="Cagnac O."/>
            <person name="Amato A."/>
        </authorList>
    </citation>
    <scope>NUCLEOTIDE SEQUENCE [LARGE SCALE GENOMIC DNA]</scope>
</reference>
<feature type="compositionally biased region" description="Basic and acidic residues" evidence="1">
    <location>
        <begin position="129"/>
        <end position="138"/>
    </location>
</feature>
<feature type="compositionally biased region" description="Basic and acidic residues" evidence="1">
    <location>
        <begin position="73"/>
        <end position="88"/>
    </location>
</feature>
<feature type="region of interest" description="Disordered" evidence="1">
    <location>
        <begin position="1"/>
        <end position="180"/>
    </location>
</feature>
<gene>
    <name evidence="2" type="ORF">FCC1311_077272</name>
</gene>
<proteinExistence type="predicted"/>